<reference evidence="1 2" key="1">
    <citation type="submission" date="2019-12" db="EMBL/GenBank/DDBJ databases">
        <authorList>
            <person name="Kun Z."/>
        </authorList>
    </citation>
    <scope>NUCLEOTIDE SEQUENCE [LARGE SCALE GENOMIC DNA]</scope>
    <source>
        <strain evidence="1 2">YIM 123512</strain>
    </source>
</reference>
<evidence type="ECO:0000313" key="2">
    <source>
        <dbReference type="Proteomes" id="UP000473325"/>
    </source>
</evidence>
<dbReference type="AlphaFoldDB" id="A0A6L7EZP2"/>
<keyword evidence="2" id="KW-1185">Reference proteome</keyword>
<protein>
    <submittedName>
        <fullName evidence="1">Uncharacterized protein</fullName>
    </submittedName>
</protein>
<comment type="caution">
    <text evidence="1">The sequence shown here is derived from an EMBL/GenBank/DDBJ whole genome shotgun (WGS) entry which is preliminary data.</text>
</comment>
<evidence type="ECO:0000313" key="1">
    <source>
        <dbReference type="EMBL" id="MXG89122.1"/>
    </source>
</evidence>
<name>A0A6L7EZP2_9ACTN</name>
<proteinExistence type="predicted"/>
<dbReference type="Proteomes" id="UP000473325">
    <property type="component" value="Unassembled WGS sequence"/>
</dbReference>
<accession>A0A6L7EZP2</accession>
<organism evidence="1 2">
    <name type="scientific">Nocardioides flavescens</name>
    <dbReference type="NCBI Taxonomy" id="2691959"/>
    <lineage>
        <taxon>Bacteria</taxon>
        <taxon>Bacillati</taxon>
        <taxon>Actinomycetota</taxon>
        <taxon>Actinomycetes</taxon>
        <taxon>Propionibacteriales</taxon>
        <taxon>Nocardioidaceae</taxon>
        <taxon>Nocardioides</taxon>
    </lineage>
</organism>
<dbReference type="EMBL" id="WUEK01000003">
    <property type="protein sequence ID" value="MXG89122.1"/>
    <property type="molecule type" value="Genomic_DNA"/>
</dbReference>
<gene>
    <name evidence="1" type="ORF">GRQ65_06115</name>
</gene>
<sequence>MLRPLLTDFISGRAPDLEAARLRATLAGHDGSGLARILERARRRGAGTLVLSSEDLDRARPEDVERLRAAFRDCDVNVVLTVTRPVHRWCSGWQTLVKHGLASYPAEVTELLADFAALNVGRLEELVRVLGAPETLIRVVRTSPAEPDLAQSLASALGLPDLKALPPSLSNSSLGRDTEVLLRLNRCGRALGLDSTSAGLLAAWGSAPRSYLERPELVSKYELPGSFDSAASQEAAWLRNAPEGVTVLDPTRALDGWGSRDVPEWYADASRREACVPERLEEESEAIQLWRARQQVQVLTRRALPPETRDV</sequence>